<dbReference type="AlphaFoldDB" id="A0A0D2G020"/>
<organism evidence="2 3">
    <name type="scientific">Phialophora macrospora</name>
    <dbReference type="NCBI Taxonomy" id="1851006"/>
    <lineage>
        <taxon>Eukaryota</taxon>
        <taxon>Fungi</taxon>
        <taxon>Dikarya</taxon>
        <taxon>Ascomycota</taxon>
        <taxon>Pezizomycotina</taxon>
        <taxon>Eurotiomycetes</taxon>
        <taxon>Chaetothyriomycetidae</taxon>
        <taxon>Chaetothyriales</taxon>
        <taxon>Herpotrichiellaceae</taxon>
        <taxon>Phialophora</taxon>
    </lineage>
</organism>
<reference evidence="2 3" key="1">
    <citation type="submission" date="2015-01" db="EMBL/GenBank/DDBJ databases">
        <title>The Genome Sequence of Capronia semiimmersa CBS27337.</title>
        <authorList>
            <consortium name="The Broad Institute Genomics Platform"/>
            <person name="Cuomo C."/>
            <person name="de Hoog S."/>
            <person name="Gorbushina A."/>
            <person name="Stielow B."/>
            <person name="Teixiera M."/>
            <person name="Abouelleil A."/>
            <person name="Chapman S.B."/>
            <person name="Priest M."/>
            <person name="Young S.K."/>
            <person name="Wortman J."/>
            <person name="Nusbaum C."/>
            <person name="Birren B."/>
        </authorList>
    </citation>
    <scope>NUCLEOTIDE SEQUENCE [LARGE SCALE GENOMIC DNA]</scope>
    <source>
        <strain evidence="2 3">CBS 27337</strain>
    </source>
</reference>
<feature type="compositionally biased region" description="Low complexity" evidence="1">
    <location>
        <begin position="127"/>
        <end position="139"/>
    </location>
</feature>
<dbReference type="HOGENOM" id="CLU_1065731_0_0_1"/>
<evidence type="ECO:0000313" key="2">
    <source>
        <dbReference type="EMBL" id="KIW72080.1"/>
    </source>
</evidence>
<keyword evidence="3" id="KW-1185">Reference proteome</keyword>
<protein>
    <submittedName>
        <fullName evidence="2">Uncharacterized protein</fullName>
    </submittedName>
</protein>
<feature type="compositionally biased region" description="Basic and acidic residues" evidence="1">
    <location>
        <begin position="231"/>
        <end position="246"/>
    </location>
</feature>
<dbReference type="Proteomes" id="UP000054266">
    <property type="component" value="Unassembled WGS sequence"/>
</dbReference>
<sequence length="278" mass="32080">MVTWDNFKHNEQRPYWYTHLTEQNVFFYALIGPTQLQRYSDSSMLEQTHERQFAIGQLGTRNGDFEAHHIERMQSTFRELDKYFAAYRVEETCCPNSPHAEDLMSFRIQSDYFTPLPALDLEPRPRSTPSTPQPVVTPQKPSRSALDLHELMNPAPLPSSEPKSTLSEDGMPPIHADLKLGGEHEIDSDSGSNTMLPITYTRAKQVLREGGPARTRRGIRMRRARSIAKHCSREEPRDARQLEKDGQLLLSLSQRRQPKGHRHERPHEVYHLSGFDQP</sequence>
<evidence type="ECO:0000313" key="3">
    <source>
        <dbReference type="Proteomes" id="UP000054266"/>
    </source>
</evidence>
<feature type="region of interest" description="Disordered" evidence="1">
    <location>
        <begin position="117"/>
        <end position="195"/>
    </location>
</feature>
<gene>
    <name evidence="2" type="ORF">PV04_00301</name>
</gene>
<accession>A0A0D2G020</accession>
<evidence type="ECO:0000256" key="1">
    <source>
        <dbReference type="SAM" id="MobiDB-lite"/>
    </source>
</evidence>
<proteinExistence type="predicted"/>
<name>A0A0D2G020_9EURO</name>
<feature type="compositionally biased region" description="Basic and acidic residues" evidence="1">
    <location>
        <begin position="176"/>
        <end position="187"/>
    </location>
</feature>
<dbReference type="EMBL" id="KN846956">
    <property type="protein sequence ID" value="KIW72080.1"/>
    <property type="molecule type" value="Genomic_DNA"/>
</dbReference>
<feature type="region of interest" description="Disordered" evidence="1">
    <location>
        <begin position="226"/>
        <end position="278"/>
    </location>
</feature>